<organism evidence="5 6">
    <name type="scientific">Aureobasidium melanogenum</name>
    <name type="common">Aureobasidium pullulans var. melanogenum</name>
    <dbReference type="NCBI Taxonomy" id="46634"/>
    <lineage>
        <taxon>Eukaryota</taxon>
        <taxon>Fungi</taxon>
        <taxon>Dikarya</taxon>
        <taxon>Ascomycota</taxon>
        <taxon>Pezizomycotina</taxon>
        <taxon>Dothideomycetes</taxon>
        <taxon>Dothideomycetidae</taxon>
        <taxon>Dothideales</taxon>
        <taxon>Saccotheciaceae</taxon>
        <taxon>Aureobasidium</taxon>
    </lineage>
</organism>
<dbReference type="PANTHER" id="PTHR13191">
    <property type="entry name" value="RIBOSOMAL RNA PROCESSING PROTEIN 7-RELATED"/>
    <property type="match status" value="1"/>
</dbReference>
<dbReference type="GO" id="GO:0006364">
    <property type="term" value="P:rRNA processing"/>
    <property type="evidence" value="ECO:0007669"/>
    <property type="project" value="TreeGrafter"/>
</dbReference>
<reference evidence="5" key="1">
    <citation type="journal article" date="2021" name="J Fungi (Basel)">
        <title>Virulence traits and population genomics of the black yeast Aureobasidium melanogenum.</title>
        <authorList>
            <person name="Cernosa A."/>
            <person name="Sun X."/>
            <person name="Gostincar C."/>
            <person name="Fang C."/>
            <person name="Gunde-Cimerman N."/>
            <person name="Song Z."/>
        </authorList>
    </citation>
    <scope>NUCLEOTIDE SEQUENCE</scope>
    <source>
        <strain evidence="5">EXF-9911</strain>
    </source>
</reference>
<dbReference type="GO" id="GO:0034456">
    <property type="term" value="C:UTP-C complex"/>
    <property type="evidence" value="ECO:0007669"/>
    <property type="project" value="TreeGrafter"/>
</dbReference>
<dbReference type="GO" id="GO:0003676">
    <property type="term" value="F:nucleic acid binding"/>
    <property type="evidence" value="ECO:0007669"/>
    <property type="project" value="InterPro"/>
</dbReference>
<name>A0A9P8EB94_AURME</name>
<feature type="region of interest" description="Disordered" evidence="2">
    <location>
        <begin position="241"/>
        <end position="274"/>
    </location>
</feature>
<dbReference type="Proteomes" id="UP000779574">
    <property type="component" value="Unassembled WGS sequence"/>
</dbReference>
<dbReference type="Gene3D" id="3.30.70.330">
    <property type="match status" value="1"/>
</dbReference>
<feature type="domain" description="Ribosomal RNA-processing protein 7 C-terminal" evidence="3">
    <location>
        <begin position="194"/>
        <end position="308"/>
    </location>
</feature>
<proteinExistence type="inferred from homology"/>
<protein>
    <submittedName>
        <fullName evidence="5">Uncharacterized protein</fullName>
    </submittedName>
</protein>
<dbReference type="CDD" id="cd12293">
    <property type="entry name" value="dRRM_Rrp7p"/>
    <property type="match status" value="1"/>
</dbReference>
<dbReference type="AlphaFoldDB" id="A0A9P8EB94"/>
<dbReference type="GO" id="GO:0032545">
    <property type="term" value="C:CURI complex"/>
    <property type="evidence" value="ECO:0007669"/>
    <property type="project" value="TreeGrafter"/>
</dbReference>
<dbReference type="GO" id="GO:0000028">
    <property type="term" value="P:ribosomal small subunit assembly"/>
    <property type="evidence" value="ECO:0007669"/>
    <property type="project" value="TreeGrafter"/>
</dbReference>
<evidence type="ECO:0000313" key="5">
    <source>
        <dbReference type="EMBL" id="KAG9685518.1"/>
    </source>
</evidence>
<evidence type="ECO:0000313" key="6">
    <source>
        <dbReference type="Proteomes" id="UP000779574"/>
    </source>
</evidence>
<dbReference type="SUPFAM" id="SSF54928">
    <property type="entry name" value="RNA-binding domain, RBD"/>
    <property type="match status" value="1"/>
</dbReference>
<comment type="similarity">
    <text evidence="1">Belongs to the RRP7 family.</text>
</comment>
<dbReference type="InterPro" id="IPR035979">
    <property type="entry name" value="RBD_domain_sf"/>
</dbReference>
<dbReference type="Pfam" id="PF17799">
    <property type="entry name" value="RRM_Rrp7"/>
    <property type="match status" value="1"/>
</dbReference>
<reference evidence="5" key="2">
    <citation type="submission" date="2021-08" db="EMBL/GenBank/DDBJ databases">
        <authorList>
            <person name="Gostincar C."/>
            <person name="Sun X."/>
            <person name="Song Z."/>
            <person name="Gunde-Cimerman N."/>
        </authorList>
    </citation>
    <scope>NUCLEOTIDE SEQUENCE</scope>
    <source>
        <strain evidence="5">EXF-9911</strain>
    </source>
</reference>
<dbReference type="InterPro" id="IPR040447">
    <property type="entry name" value="RRM_Rrp7"/>
</dbReference>
<dbReference type="PANTHER" id="PTHR13191:SF0">
    <property type="entry name" value="RIBOSOMAL RNA-PROCESSING PROTEIN 7 HOMOLOG A-RELATED"/>
    <property type="match status" value="1"/>
</dbReference>
<evidence type="ECO:0000256" key="1">
    <source>
        <dbReference type="ARBA" id="ARBA00006110"/>
    </source>
</evidence>
<gene>
    <name evidence="5" type="ORF">KCU76_g11646</name>
</gene>
<comment type="caution">
    <text evidence="5">The sequence shown here is derived from an EMBL/GenBank/DDBJ whole genome shotgun (WGS) entry which is preliminary data.</text>
</comment>
<dbReference type="OrthoDB" id="5390at2759"/>
<sequence>MAPVQNASSSRVPASVNDYTVLPLSIPPTDSFPQATKHYLYLRPNAPKVPTENTPRELFVVNLPIDATETHLRSLFATHGNGARVERVEFEGTRTGKKLTAPVTSKSGKKRKRGGDAAESKMVELPETWDRRVGRSGNTCVVVFVDASAAEMALKEVKKAVKAGKEVVWGANETVGDKVPALGAARYLSHHALRFPSSAVLQASVDAYMAAFAEQEATRARLLARQRAEPDEDGFITVTRGGRMGPARQEEAQEKAEKQKEKQKGKEDFYRFQMREKRKEKANELLKGFEEDRKKVEAMKMKRNKFRPN</sequence>
<dbReference type="EMBL" id="JAHFXF010000568">
    <property type="protein sequence ID" value="KAG9685518.1"/>
    <property type="molecule type" value="Genomic_DNA"/>
</dbReference>
<evidence type="ECO:0000259" key="4">
    <source>
        <dbReference type="Pfam" id="PF17799"/>
    </source>
</evidence>
<dbReference type="InterPro" id="IPR012677">
    <property type="entry name" value="Nucleotide-bd_a/b_plait_sf"/>
</dbReference>
<dbReference type="InterPro" id="IPR040446">
    <property type="entry name" value="RRP7"/>
</dbReference>
<evidence type="ECO:0000256" key="2">
    <source>
        <dbReference type="SAM" id="MobiDB-lite"/>
    </source>
</evidence>
<accession>A0A9P8EB94</accession>
<feature type="region of interest" description="Disordered" evidence="2">
    <location>
        <begin position="93"/>
        <end position="120"/>
    </location>
</feature>
<dbReference type="Pfam" id="PF12923">
    <property type="entry name" value="RRP7"/>
    <property type="match status" value="1"/>
</dbReference>
<feature type="compositionally biased region" description="Basic and acidic residues" evidence="2">
    <location>
        <begin position="248"/>
        <end position="274"/>
    </location>
</feature>
<dbReference type="InterPro" id="IPR024326">
    <property type="entry name" value="RRP7_C"/>
</dbReference>
<evidence type="ECO:0000259" key="3">
    <source>
        <dbReference type="Pfam" id="PF12923"/>
    </source>
</evidence>
<dbReference type="Gene3D" id="6.10.250.1770">
    <property type="match status" value="1"/>
</dbReference>
<feature type="non-terminal residue" evidence="5">
    <location>
        <position position="1"/>
    </location>
</feature>
<feature type="domain" description="Rrp7 RRM-like N-terminal" evidence="4">
    <location>
        <begin position="17"/>
        <end position="190"/>
    </location>
</feature>
<dbReference type="CDD" id="cd12950">
    <property type="entry name" value="RRP7_Rrp7p"/>
    <property type="match status" value="1"/>
</dbReference>